<evidence type="ECO:0000313" key="2">
    <source>
        <dbReference type="Proteomes" id="UP001201273"/>
    </source>
</evidence>
<accession>A0ABS8WG75</accession>
<comment type="caution">
    <text evidence="1">The sequence shown here is derived from an EMBL/GenBank/DDBJ whole genome shotgun (WGS) entry which is preliminary data.</text>
</comment>
<organism evidence="1 2">
    <name type="scientific">Motilimonas cestriensis</name>
    <dbReference type="NCBI Taxonomy" id="2742685"/>
    <lineage>
        <taxon>Bacteria</taxon>
        <taxon>Pseudomonadati</taxon>
        <taxon>Pseudomonadota</taxon>
        <taxon>Gammaproteobacteria</taxon>
        <taxon>Alteromonadales</taxon>
        <taxon>Alteromonadales genera incertae sedis</taxon>
        <taxon>Motilimonas</taxon>
    </lineage>
</organism>
<reference evidence="1 2" key="1">
    <citation type="journal article" date="2022" name="Environ. Microbiol. Rep.">
        <title>Eco-phylogenetic analyses reveal divergent evolution of vitamin B12 metabolism in the marine bacterial family 'Psychromonadaceae'.</title>
        <authorList>
            <person name="Jin X."/>
            <person name="Yang Y."/>
            <person name="Cao H."/>
            <person name="Gao B."/>
            <person name="Zhao Z."/>
        </authorList>
    </citation>
    <scope>NUCLEOTIDE SEQUENCE [LARGE SCALE GENOMIC DNA]</scope>
    <source>
        <strain evidence="1 2">MKS20</strain>
    </source>
</reference>
<gene>
    <name evidence="1" type="ORF">K6Y31_18440</name>
</gene>
<dbReference type="Gene3D" id="2.10.290.10">
    <property type="entry name" value="YfgJ-like"/>
    <property type="match status" value="1"/>
</dbReference>
<keyword evidence="2" id="KW-1185">Reference proteome</keyword>
<sequence length="77" mass="8593">MKELNCPQCSQVMTYLGKFVYQCQACEQDYQAQVHCSSCGDRLELLKACGAVDFFCNSCNEMKSKSSADYRLSALNG</sequence>
<dbReference type="InterPro" id="IPR029037">
    <property type="entry name" value="DUF1407/YfgJ-like_sf"/>
</dbReference>
<name>A0ABS8WG75_9GAMM</name>
<dbReference type="RefSeq" id="WP_233054451.1">
    <property type="nucleotide sequence ID" value="NZ_JAIMJA010000024.1"/>
</dbReference>
<dbReference type="Proteomes" id="UP001201273">
    <property type="component" value="Unassembled WGS sequence"/>
</dbReference>
<dbReference type="Pfam" id="PF07191">
    <property type="entry name" value="Zn_ribbon_6"/>
    <property type="match status" value="1"/>
</dbReference>
<dbReference type="EMBL" id="JAIMJA010000024">
    <property type="protein sequence ID" value="MCE2596766.1"/>
    <property type="molecule type" value="Genomic_DNA"/>
</dbReference>
<dbReference type="InterPro" id="IPR010807">
    <property type="entry name" value="YfgJ-like"/>
</dbReference>
<dbReference type="SUPFAM" id="SSF161187">
    <property type="entry name" value="YfgJ-like"/>
    <property type="match status" value="1"/>
</dbReference>
<protein>
    <submittedName>
        <fullName evidence="1">Zinc ribbon domain-containing protein</fullName>
    </submittedName>
</protein>
<evidence type="ECO:0000313" key="1">
    <source>
        <dbReference type="EMBL" id="MCE2596766.1"/>
    </source>
</evidence>
<proteinExistence type="predicted"/>